<protein>
    <recommendedName>
        <fullName evidence="3">Nudix hydrolase domain-containing protein</fullName>
    </recommendedName>
</protein>
<dbReference type="InterPro" id="IPR000086">
    <property type="entry name" value="NUDIX_hydrolase_dom"/>
</dbReference>
<dbReference type="Proteomes" id="UP000580568">
    <property type="component" value="Unassembled WGS sequence"/>
</dbReference>
<dbReference type="PROSITE" id="PS00893">
    <property type="entry name" value="NUDIX_BOX"/>
    <property type="match status" value="1"/>
</dbReference>
<keyword evidence="2" id="KW-0378">Hydrolase</keyword>
<gene>
    <name evidence="4" type="ORF">bsdtw1_02188</name>
</gene>
<dbReference type="PANTHER" id="PTHR43046:SF15">
    <property type="entry name" value="MUTT_NUDIX FAMILY PROTEIN"/>
    <property type="match status" value="1"/>
</dbReference>
<sequence>MNMIFEYNIGIQDFDIASTKIINRQAIRAVILCENRILLVQTNKGDYKFPGGGAKKDETHEDTLKREVREETGYIVRMVKEKVGQIVQRNLDKYEEDSIFEMVSHYYLCEIEEGKVNQQLDDYEKDLGFSSILTELDKAISINEEILEKGNDINPWVYRETKALKALQGYYAHR</sequence>
<dbReference type="Gene3D" id="3.90.79.10">
    <property type="entry name" value="Nucleoside Triphosphate Pyrophosphohydrolase"/>
    <property type="match status" value="1"/>
</dbReference>
<feature type="domain" description="Nudix hydrolase" evidence="3">
    <location>
        <begin position="22"/>
        <end position="166"/>
    </location>
</feature>
<dbReference type="EMBL" id="BLZR01000001">
    <property type="protein sequence ID" value="GFP76092.1"/>
    <property type="molecule type" value="Genomic_DNA"/>
</dbReference>
<accession>A0A6V8SHM0</accession>
<dbReference type="Pfam" id="PF00293">
    <property type="entry name" value="NUDIX"/>
    <property type="match status" value="1"/>
</dbReference>
<evidence type="ECO:0000313" key="4">
    <source>
        <dbReference type="EMBL" id="GFP76092.1"/>
    </source>
</evidence>
<dbReference type="GO" id="GO:0016787">
    <property type="term" value="F:hydrolase activity"/>
    <property type="evidence" value="ECO:0007669"/>
    <property type="project" value="UniProtKB-KW"/>
</dbReference>
<comment type="caution">
    <text evidence="4">The sequence shown here is derived from an EMBL/GenBank/DDBJ whole genome shotgun (WGS) entry which is preliminary data.</text>
</comment>
<dbReference type="CDD" id="cd02883">
    <property type="entry name" value="NUDIX_Hydrolase"/>
    <property type="match status" value="1"/>
</dbReference>
<dbReference type="AlphaFoldDB" id="A0A6V8SHM0"/>
<evidence type="ECO:0000256" key="2">
    <source>
        <dbReference type="ARBA" id="ARBA00022801"/>
    </source>
</evidence>
<dbReference type="InterPro" id="IPR020084">
    <property type="entry name" value="NUDIX_hydrolase_CS"/>
</dbReference>
<evidence type="ECO:0000313" key="5">
    <source>
        <dbReference type="Proteomes" id="UP000580568"/>
    </source>
</evidence>
<evidence type="ECO:0000259" key="3">
    <source>
        <dbReference type="PROSITE" id="PS51462"/>
    </source>
</evidence>
<dbReference type="InterPro" id="IPR015797">
    <property type="entry name" value="NUDIX_hydrolase-like_dom_sf"/>
</dbReference>
<reference evidence="4 5" key="1">
    <citation type="submission" date="2020-07" db="EMBL/GenBank/DDBJ databases">
        <title>A new beta-1,3-glucan-decomposing anaerobic bacterium isolated from anoxic soil subjected to biological soil disinfestation.</title>
        <authorList>
            <person name="Ueki A."/>
            <person name="Tonouchi A."/>
        </authorList>
    </citation>
    <scope>NUCLEOTIDE SEQUENCE [LARGE SCALE GENOMIC DNA]</scope>
    <source>
        <strain evidence="4 5">TW1</strain>
    </source>
</reference>
<organism evidence="4 5">
    <name type="scientific">Clostridium fungisolvens</name>
    <dbReference type="NCBI Taxonomy" id="1604897"/>
    <lineage>
        <taxon>Bacteria</taxon>
        <taxon>Bacillati</taxon>
        <taxon>Bacillota</taxon>
        <taxon>Clostridia</taxon>
        <taxon>Eubacteriales</taxon>
        <taxon>Clostridiaceae</taxon>
        <taxon>Clostridium</taxon>
    </lineage>
</organism>
<dbReference type="SUPFAM" id="SSF55811">
    <property type="entry name" value="Nudix"/>
    <property type="match status" value="1"/>
</dbReference>
<proteinExistence type="predicted"/>
<evidence type="ECO:0000256" key="1">
    <source>
        <dbReference type="ARBA" id="ARBA00001946"/>
    </source>
</evidence>
<dbReference type="PROSITE" id="PS51462">
    <property type="entry name" value="NUDIX"/>
    <property type="match status" value="1"/>
</dbReference>
<name>A0A6V8SHM0_9CLOT</name>
<comment type="cofactor">
    <cofactor evidence="1">
        <name>Mg(2+)</name>
        <dbReference type="ChEBI" id="CHEBI:18420"/>
    </cofactor>
</comment>
<dbReference type="PANTHER" id="PTHR43046">
    <property type="entry name" value="GDP-MANNOSE MANNOSYL HYDROLASE"/>
    <property type="match status" value="1"/>
</dbReference>
<keyword evidence="5" id="KW-1185">Reference proteome</keyword>